<feature type="active site" description="Charge relay system" evidence="5">
    <location>
        <position position="149"/>
    </location>
</feature>
<dbReference type="GO" id="GO:0004252">
    <property type="term" value="F:serine-type endopeptidase activity"/>
    <property type="evidence" value="ECO:0007669"/>
    <property type="project" value="UniProtKB-UniRule"/>
</dbReference>
<dbReference type="PANTHER" id="PTHR43806:SF65">
    <property type="entry name" value="SERINE PROTEASE APRX"/>
    <property type="match status" value="1"/>
</dbReference>
<keyword evidence="3 5" id="KW-0378">Hydrolase</keyword>
<gene>
    <name evidence="9" type="ORF">CGZ90_09695</name>
</gene>
<dbReference type="PRINTS" id="PR00723">
    <property type="entry name" value="SUBTILISIN"/>
</dbReference>
<evidence type="ECO:0000256" key="6">
    <source>
        <dbReference type="RuleBase" id="RU003355"/>
    </source>
</evidence>
<name>A0A235FAV6_9BACL</name>
<evidence type="ECO:0000256" key="1">
    <source>
        <dbReference type="ARBA" id="ARBA00011073"/>
    </source>
</evidence>
<reference evidence="9 10" key="1">
    <citation type="submission" date="2017-07" db="EMBL/GenBank/DDBJ databases">
        <title>Fictibacillus sp. nov. GDSW-R2A3 Genome sequencing and assembly.</title>
        <authorList>
            <person name="Mayilraj S."/>
        </authorList>
    </citation>
    <scope>NUCLEOTIDE SEQUENCE [LARGE SCALE GENOMIC DNA]</scope>
    <source>
        <strain evidence="9 10">GDSW-R2A3</strain>
    </source>
</reference>
<dbReference type="SUPFAM" id="SSF52743">
    <property type="entry name" value="Subtilisin-like"/>
    <property type="match status" value="1"/>
</dbReference>
<comment type="caution">
    <text evidence="9">The sequence shown here is derived from an EMBL/GenBank/DDBJ whole genome shotgun (WGS) entry which is preliminary data.</text>
</comment>
<dbReference type="Proteomes" id="UP000215059">
    <property type="component" value="Unassembled WGS sequence"/>
</dbReference>
<dbReference type="PROSITE" id="PS00138">
    <property type="entry name" value="SUBTILASE_SER"/>
    <property type="match status" value="1"/>
</dbReference>
<proteinExistence type="inferred from homology"/>
<dbReference type="PROSITE" id="PS00136">
    <property type="entry name" value="SUBTILASE_ASP"/>
    <property type="match status" value="1"/>
</dbReference>
<feature type="active site" description="Charge relay system" evidence="5">
    <location>
        <position position="389"/>
    </location>
</feature>
<dbReference type="GO" id="GO:0006508">
    <property type="term" value="P:proteolysis"/>
    <property type="evidence" value="ECO:0007669"/>
    <property type="project" value="UniProtKB-KW"/>
</dbReference>
<comment type="similarity">
    <text evidence="1 5 6">Belongs to the peptidase S8 family.</text>
</comment>
<keyword evidence="2 5" id="KW-0645">Protease</keyword>
<evidence type="ECO:0000256" key="5">
    <source>
        <dbReference type="PROSITE-ProRule" id="PRU01240"/>
    </source>
</evidence>
<accession>A0A235FAV6</accession>
<dbReference type="InterPro" id="IPR050131">
    <property type="entry name" value="Peptidase_S8_subtilisin-like"/>
</dbReference>
<feature type="signal peptide" evidence="7">
    <location>
        <begin position="1"/>
        <end position="23"/>
    </location>
</feature>
<dbReference type="PROSITE" id="PS51892">
    <property type="entry name" value="SUBTILASE"/>
    <property type="match status" value="1"/>
</dbReference>
<evidence type="ECO:0000256" key="7">
    <source>
        <dbReference type="SAM" id="SignalP"/>
    </source>
</evidence>
<dbReference type="EMBL" id="NOII01000002">
    <property type="protein sequence ID" value="OYD58144.1"/>
    <property type="molecule type" value="Genomic_DNA"/>
</dbReference>
<dbReference type="Gene3D" id="3.40.50.200">
    <property type="entry name" value="Peptidase S8/S53 domain"/>
    <property type="match status" value="1"/>
</dbReference>
<evidence type="ECO:0000313" key="10">
    <source>
        <dbReference type="Proteomes" id="UP000215059"/>
    </source>
</evidence>
<sequence length="448" mass="46958">MIMKKIWSAVLAFTIASSIIAGAPPGQQASAASTLEVDPALQSVLSKVGDTNTIEAVVTYPSMPSLQNISQLKELGVQTKTFDELPMAAVRGTKLEILSLLGASLGAESIYLNKDLQYKMKDTRALIGAERVWNELGYTGKGTTVAVIDSGIDATHTDLPFGEKVIQNVKFLVGSSIFSESSSDALFLENVQNTDTSSGHGTHVAGTIAGLGTSSDGLYKGVAPDAKLVGLSTGEGINIFWALEAFDYAIENQDKYGIDVISNSWGTTGEYSAKDPINVASKTAHDAGMVVTFAAGNEGPDDNTLNPYSAAPWVISVAAGTKDRQLADFSSRGVKGDPLLHPDITAPGQDIVSTKSKTGLVMNALGTVSDADYIAPEHLPYYTTASGTSMATPHISGVAALMLEANSSLTPDQVLQSLQSTADPMAGYEYHETGSGYVNAYKAVLSVK</sequence>
<dbReference type="OrthoDB" id="9798386at2"/>
<organism evidence="9 10">
    <name type="scientific">Fictibacillus aquaticus</name>
    <dbReference type="NCBI Taxonomy" id="2021314"/>
    <lineage>
        <taxon>Bacteria</taxon>
        <taxon>Bacillati</taxon>
        <taxon>Bacillota</taxon>
        <taxon>Bacilli</taxon>
        <taxon>Bacillales</taxon>
        <taxon>Fictibacillaceae</taxon>
        <taxon>Fictibacillus</taxon>
    </lineage>
</organism>
<dbReference type="InterPro" id="IPR036852">
    <property type="entry name" value="Peptidase_S8/S53_dom_sf"/>
</dbReference>
<evidence type="ECO:0000256" key="3">
    <source>
        <dbReference type="ARBA" id="ARBA00022801"/>
    </source>
</evidence>
<evidence type="ECO:0000256" key="2">
    <source>
        <dbReference type="ARBA" id="ARBA00022670"/>
    </source>
</evidence>
<keyword evidence="10" id="KW-1185">Reference proteome</keyword>
<dbReference type="AlphaFoldDB" id="A0A235FAV6"/>
<protein>
    <recommendedName>
        <fullName evidence="8">Peptidase S8/S53 domain-containing protein</fullName>
    </recommendedName>
</protein>
<dbReference type="InterPro" id="IPR015500">
    <property type="entry name" value="Peptidase_S8_subtilisin-rel"/>
</dbReference>
<keyword evidence="4 5" id="KW-0720">Serine protease</keyword>
<evidence type="ECO:0000259" key="8">
    <source>
        <dbReference type="Pfam" id="PF00082"/>
    </source>
</evidence>
<keyword evidence="7" id="KW-0732">Signal</keyword>
<dbReference type="InterPro" id="IPR023827">
    <property type="entry name" value="Peptidase_S8_Asp-AS"/>
</dbReference>
<dbReference type="PROSITE" id="PS00137">
    <property type="entry name" value="SUBTILASE_HIS"/>
    <property type="match status" value="1"/>
</dbReference>
<dbReference type="PANTHER" id="PTHR43806">
    <property type="entry name" value="PEPTIDASE S8"/>
    <property type="match status" value="1"/>
</dbReference>
<evidence type="ECO:0000256" key="4">
    <source>
        <dbReference type="ARBA" id="ARBA00022825"/>
    </source>
</evidence>
<evidence type="ECO:0000313" key="9">
    <source>
        <dbReference type="EMBL" id="OYD58144.1"/>
    </source>
</evidence>
<feature type="chain" id="PRO_5039495738" description="Peptidase S8/S53 domain-containing protein" evidence="7">
    <location>
        <begin position="24"/>
        <end position="448"/>
    </location>
</feature>
<dbReference type="InterPro" id="IPR022398">
    <property type="entry name" value="Peptidase_S8_His-AS"/>
</dbReference>
<feature type="domain" description="Peptidase S8/S53" evidence="8">
    <location>
        <begin position="140"/>
        <end position="423"/>
    </location>
</feature>
<dbReference type="Pfam" id="PF00082">
    <property type="entry name" value="Peptidase_S8"/>
    <property type="match status" value="1"/>
</dbReference>
<dbReference type="InterPro" id="IPR023828">
    <property type="entry name" value="Peptidase_S8_Ser-AS"/>
</dbReference>
<feature type="active site" description="Charge relay system" evidence="5">
    <location>
        <position position="200"/>
    </location>
</feature>
<dbReference type="InterPro" id="IPR000209">
    <property type="entry name" value="Peptidase_S8/S53_dom"/>
</dbReference>